<sequence>MTHRLVQSRSGHPTILAGDIYLHSRYDPKAEASRFVQSLKFSISCDFFIILEPGLGYCIPELKKAYPKTRILVMHASRDFKEIPETHDLEAHGVWYPDLEIDIIHFLEKEIPEGSLCHLIEWKPSIGAYGQTYQSIQTEIKQFLEREAANIRTTAGFGKRWLKNVFKNLTLLQNPLYFERGQIPVLVTGAGPSLEDAIPLIHRALQEGPLCIVAASSSVPALLAHHIVPSISVATDGGTWAAFHLIDQFRRAVPLVANKPSPLPFPLAVTLNAKLCSQAAQVPQLLISDGSLWQTRLLQKLSLPFIQLPQRGTVSATILDVAMLISTGPVYITGMDMAHRDIQTHARPYGLDFYIDERACRFTPLYSLACKRSLMDANHEALSIYAAWFDRYFQEHPGRISVLGTRQHPKFPMLPVSQEIHWNSYKEPSFYILPRKKDRVHQYIQEYVALLIDELQTTSEQKQMQEELSYLLSGRKQALAIPEIIKKLRDLFY</sequence>
<reference evidence="2" key="1">
    <citation type="journal article" date="2020" name="mSystems">
        <title>Genome- and Community-Level Interaction Insights into Carbon Utilization and Element Cycling Functions of Hydrothermarchaeota in Hydrothermal Sediment.</title>
        <authorList>
            <person name="Zhou Z."/>
            <person name="Liu Y."/>
            <person name="Xu W."/>
            <person name="Pan J."/>
            <person name="Luo Z.H."/>
            <person name="Li M."/>
        </authorList>
    </citation>
    <scope>NUCLEOTIDE SEQUENCE [LARGE SCALE GENOMIC DNA]</scope>
    <source>
        <strain evidence="2">SpSt-503</strain>
    </source>
</reference>
<gene>
    <name evidence="2" type="ORF">ENS59_06785</name>
</gene>
<dbReference type="PANTHER" id="PTHR41786:SF1">
    <property type="entry name" value="6-HYDROXYMETHYLPTERIN DIPHOSPHOKINASE MPTE-LIKE DOMAIN-CONTAINING PROTEIN"/>
    <property type="match status" value="1"/>
</dbReference>
<evidence type="ECO:0000313" key="2">
    <source>
        <dbReference type="EMBL" id="HFH29204.1"/>
    </source>
</evidence>
<comment type="caution">
    <text evidence="2">The sequence shown here is derived from an EMBL/GenBank/DDBJ whole genome shotgun (WGS) entry which is preliminary data.</text>
</comment>
<organism evidence="2">
    <name type="scientific">Gracilinema caldarium</name>
    <dbReference type="NCBI Taxonomy" id="215591"/>
    <lineage>
        <taxon>Bacteria</taxon>
        <taxon>Pseudomonadati</taxon>
        <taxon>Spirochaetota</taxon>
        <taxon>Spirochaetia</taxon>
        <taxon>Spirochaetales</taxon>
        <taxon>Breznakiellaceae</taxon>
        <taxon>Gracilinema</taxon>
    </lineage>
</organism>
<dbReference type="InterPro" id="IPR002826">
    <property type="entry name" value="MptE-like"/>
</dbReference>
<dbReference type="Pfam" id="PF01973">
    <property type="entry name" value="MptE-like"/>
    <property type="match status" value="1"/>
</dbReference>
<dbReference type="AlphaFoldDB" id="A0A7C3IGY8"/>
<dbReference type="EMBL" id="DSVL01000209">
    <property type="protein sequence ID" value="HFH29204.1"/>
    <property type="molecule type" value="Genomic_DNA"/>
</dbReference>
<accession>A0A7C3IGY8</accession>
<feature type="domain" description="6-hydroxymethylpterin diphosphokinase MptE-like" evidence="1">
    <location>
        <begin position="160"/>
        <end position="340"/>
    </location>
</feature>
<dbReference type="PANTHER" id="PTHR41786">
    <property type="entry name" value="MOTILITY ACCESSORY FACTOR MAF"/>
    <property type="match status" value="1"/>
</dbReference>
<proteinExistence type="predicted"/>
<protein>
    <submittedName>
        <fullName evidence="2">DUF115 domain-containing protein</fullName>
    </submittedName>
</protein>
<evidence type="ECO:0000259" key="1">
    <source>
        <dbReference type="Pfam" id="PF01973"/>
    </source>
</evidence>
<name>A0A7C3IGY8_9SPIR</name>